<accession>A0A9W8DKK4</accession>
<comment type="subunit">
    <text evidence="9">Adaptor protein complex 1 (AP-1) is a heterotetramer composed of two large adaptins (gamma-type subunit APL4 and beta-type subunit APL2), a medium adaptin (mu-type subunit APM1) and a small adaptin (sigma-type subunit APS1). AP-1 interacts with clathrin.</text>
</comment>
<dbReference type="FunFam" id="1.25.10.10:FF:000030">
    <property type="entry name" value="AP-1 complex subunit gamma"/>
    <property type="match status" value="1"/>
</dbReference>
<dbReference type="GO" id="GO:0016192">
    <property type="term" value="P:vesicle-mediated transport"/>
    <property type="evidence" value="ECO:0007669"/>
    <property type="project" value="InterPro"/>
</dbReference>
<evidence type="ECO:0000259" key="12">
    <source>
        <dbReference type="PROSITE" id="PS50180"/>
    </source>
</evidence>
<evidence type="ECO:0000256" key="4">
    <source>
        <dbReference type="ARBA" id="ARBA00022448"/>
    </source>
</evidence>
<evidence type="ECO:0000256" key="9">
    <source>
        <dbReference type="ARBA" id="ARBA00062546"/>
    </source>
</evidence>
<keyword evidence="7 10" id="KW-0472">Membrane</keyword>
<keyword evidence="6 10" id="KW-0333">Golgi apparatus</keyword>
<evidence type="ECO:0000256" key="5">
    <source>
        <dbReference type="ARBA" id="ARBA00022927"/>
    </source>
</evidence>
<keyword evidence="8 10" id="KW-0968">Cytoplasmic vesicle</keyword>
<evidence type="ECO:0000313" key="13">
    <source>
        <dbReference type="EMBL" id="KAJ1912135.1"/>
    </source>
</evidence>
<comment type="similarity">
    <text evidence="3 10">Belongs to the adaptor complexes large subunit family.</text>
</comment>
<comment type="subcellular location">
    <subcellularLocation>
        <location evidence="1">Cytoplasmic vesicle membrane</location>
    </subcellularLocation>
    <subcellularLocation>
        <location evidence="2">Golgi apparatus</location>
    </subcellularLocation>
</comment>
<dbReference type="SMART" id="SM00809">
    <property type="entry name" value="Alpha_adaptinC2"/>
    <property type="match status" value="1"/>
</dbReference>
<dbReference type="InterPro" id="IPR016024">
    <property type="entry name" value="ARM-type_fold"/>
</dbReference>
<dbReference type="GO" id="GO:0005829">
    <property type="term" value="C:cytosol"/>
    <property type="evidence" value="ECO:0007669"/>
    <property type="project" value="GOC"/>
</dbReference>
<dbReference type="PANTHER" id="PTHR22780">
    <property type="entry name" value="ADAPTIN, ALPHA/GAMMA/EPSILON"/>
    <property type="match status" value="1"/>
</dbReference>
<dbReference type="SUPFAM" id="SSF49348">
    <property type="entry name" value="Clathrin adaptor appendage domain"/>
    <property type="match status" value="1"/>
</dbReference>
<dbReference type="PROSITE" id="PS50180">
    <property type="entry name" value="GAE"/>
    <property type="match status" value="1"/>
</dbReference>
<dbReference type="InterPro" id="IPR002553">
    <property type="entry name" value="Clathrin/coatomer_adapt-like_N"/>
</dbReference>
<keyword evidence="5 10" id="KW-0653">Protein transport</keyword>
<evidence type="ECO:0000256" key="7">
    <source>
        <dbReference type="ARBA" id="ARBA00023136"/>
    </source>
</evidence>
<dbReference type="InterPro" id="IPR017107">
    <property type="entry name" value="AP1_complex_gsu"/>
</dbReference>
<evidence type="ECO:0000256" key="10">
    <source>
        <dbReference type="PIRNR" id="PIRNR037094"/>
    </source>
</evidence>
<dbReference type="Pfam" id="PF02883">
    <property type="entry name" value="Alpha_adaptinC2"/>
    <property type="match status" value="1"/>
</dbReference>
<evidence type="ECO:0000256" key="11">
    <source>
        <dbReference type="SAM" id="MobiDB-lite"/>
    </source>
</evidence>
<dbReference type="InterPro" id="IPR050840">
    <property type="entry name" value="Adaptor_Complx_Large_Subunit"/>
</dbReference>
<proteinExistence type="inferred from homology"/>
<keyword evidence="4 10" id="KW-0813">Transport</keyword>
<dbReference type="Gene3D" id="1.25.10.10">
    <property type="entry name" value="Leucine-rich Repeat Variant"/>
    <property type="match status" value="1"/>
</dbReference>
<feature type="region of interest" description="Disordered" evidence="11">
    <location>
        <begin position="829"/>
        <end position="853"/>
    </location>
</feature>
<evidence type="ECO:0000256" key="1">
    <source>
        <dbReference type="ARBA" id="ARBA00004156"/>
    </source>
</evidence>
<evidence type="ECO:0000256" key="2">
    <source>
        <dbReference type="ARBA" id="ARBA00004555"/>
    </source>
</evidence>
<dbReference type="InterPro" id="IPR008152">
    <property type="entry name" value="Clathrin_a/b/g-adaptin_app_Ig"/>
</dbReference>
<dbReference type="PIRSF" id="PIRSF037094">
    <property type="entry name" value="AP1_complex_gamma"/>
    <property type="match status" value="1"/>
</dbReference>
<dbReference type="EMBL" id="JANBPT010000861">
    <property type="protein sequence ID" value="KAJ1912135.1"/>
    <property type="molecule type" value="Genomic_DNA"/>
</dbReference>
<dbReference type="AlphaFoldDB" id="A0A9W8DKK4"/>
<evidence type="ECO:0000256" key="3">
    <source>
        <dbReference type="ARBA" id="ARBA00006613"/>
    </source>
</evidence>
<dbReference type="InterPro" id="IPR008153">
    <property type="entry name" value="GAE_dom"/>
</dbReference>
<name>A0A9W8DKK4_9FUNG</name>
<dbReference type="Pfam" id="PF01602">
    <property type="entry name" value="Adaptin_N"/>
    <property type="match status" value="1"/>
</dbReference>
<evidence type="ECO:0000313" key="14">
    <source>
        <dbReference type="Proteomes" id="UP001150569"/>
    </source>
</evidence>
<organism evidence="13 14">
    <name type="scientific">Tieghemiomyces parasiticus</name>
    <dbReference type="NCBI Taxonomy" id="78921"/>
    <lineage>
        <taxon>Eukaryota</taxon>
        <taxon>Fungi</taxon>
        <taxon>Fungi incertae sedis</taxon>
        <taxon>Zoopagomycota</taxon>
        <taxon>Kickxellomycotina</taxon>
        <taxon>Dimargaritomycetes</taxon>
        <taxon>Dimargaritales</taxon>
        <taxon>Dimargaritaceae</taxon>
        <taxon>Tieghemiomyces</taxon>
    </lineage>
</organism>
<dbReference type="GO" id="GO:0016482">
    <property type="term" value="P:cytosolic transport"/>
    <property type="evidence" value="ECO:0007669"/>
    <property type="project" value="UniProtKB-ARBA"/>
</dbReference>
<evidence type="ECO:0000256" key="6">
    <source>
        <dbReference type="ARBA" id="ARBA00023034"/>
    </source>
</evidence>
<dbReference type="InterPro" id="IPR011989">
    <property type="entry name" value="ARM-like"/>
</dbReference>
<dbReference type="SUPFAM" id="SSF48371">
    <property type="entry name" value="ARM repeat"/>
    <property type="match status" value="1"/>
</dbReference>
<comment type="caution">
    <text evidence="13">The sequence shown here is derived from an EMBL/GenBank/DDBJ whole genome shotgun (WGS) entry which is preliminary data.</text>
</comment>
<sequence length="888" mass="95113">MSFLRLRDLIRAVRCCKTAADERSVIQRESAYIRTSFREDNGMDARYSNVGKMLYIHLLGYPAHYGQIECLKLVASGRYSDKRLGYLGIMLLLDENQEILTLVTNSLKNDMNHSNMYIVGLALCTLGNIASVEVATDLVDEVERLMESSNTYIRKKAALCGLRIVRKVPDLRDGFIEKTKHHLTDKNPGVVLAGLALAQELCATGERALQSYRALVPTLVRQLKSLLTTGFSPEYDVSGVSNPFVQVHLLRLLRILGRGDPAASELMNDILTQVATNTDAAKNVGMSILYETAVTVLEIQSDTSLRVLAINILGKFLANRDNNIRYVALSTLTRAIATEGTAVQRHRNTILECLNDADISIRRRALHLAFALIQPGNVRIMVRELLTFLEVADAEFKPGMTSNICAAAERFAPSRRWQVETVIRVFQLAGNHVREENLDNFISLVANQAELQPYVVHRLYALLAQDLSQVALVQAGVWCIGEFGDHLWSTSPAASLAGAEDGSVGGEAAGDGPVAPGDVIQMLATVLRVPYTDGVTRQMALTALLKLADRVQGAPGPSNDGVDSLVSGTGSGASSYTSQIRSILADHTASVNVEIQQRAVEYQNLFRPEFDGARPAILERMPVPEYHPEKTVAAGDLLLGGGGADGGVGVAVTDTLSLGGIGSPGPVAAAPAKRSNADLLMDLMDDGSDSAPSAASLGGTYSARAAPAAAGNAVDLLADLFGDTGVSGSPATSPHPVASPTKLSPMATASGANDMFDLLSGTDSSPAPAPVESSYECYHKHGLLVTLTPRKDPSRPQDVLIRVRFINQLPDTPIASILLQVAVPTSQTLHMQPPSSTELGPNEEASQNISIHNPNRSPLRLRLKVAFAPGGNKVTDIVQFAGFPATIV</sequence>
<dbReference type="OrthoDB" id="28053at2759"/>
<gene>
    <name evidence="13" type="primary">APL4_1</name>
    <name evidence="13" type="ORF">IWQ60_009798</name>
</gene>
<dbReference type="GO" id="GO:0006886">
    <property type="term" value="P:intracellular protein transport"/>
    <property type="evidence" value="ECO:0007669"/>
    <property type="project" value="UniProtKB-UniRule"/>
</dbReference>
<keyword evidence="14" id="KW-1185">Reference proteome</keyword>
<reference evidence="13" key="1">
    <citation type="submission" date="2022-07" db="EMBL/GenBank/DDBJ databases">
        <title>Phylogenomic reconstructions and comparative analyses of Kickxellomycotina fungi.</title>
        <authorList>
            <person name="Reynolds N.K."/>
            <person name="Stajich J.E."/>
            <person name="Barry K."/>
            <person name="Grigoriev I.V."/>
            <person name="Crous P."/>
            <person name="Smith M.E."/>
        </authorList>
    </citation>
    <scope>NUCLEOTIDE SEQUENCE</scope>
    <source>
        <strain evidence="13">RSA 861</strain>
    </source>
</reference>
<dbReference type="GO" id="GO:0030121">
    <property type="term" value="C:AP-1 adaptor complex"/>
    <property type="evidence" value="ECO:0007669"/>
    <property type="project" value="InterPro"/>
</dbReference>
<evidence type="ECO:0000256" key="8">
    <source>
        <dbReference type="ARBA" id="ARBA00023329"/>
    </source>
</evidence>
<protein>
    <recommendedName>
        <fullName evidence="10">AP-1 complex subunit gamma</fullName>
    </recommendedName>
</protein>
<dbReference type="Gene3D" id="2.60.40.1230">
    <property type="match status" value="1"/>
</dbReference>
<feature type="domain" description="GAE" evidence="12">
    <location>
        <begin position="770"/>
        <end position="884"/>
    </location>
</feature>
<dbReference type="InterPro" id="IPR013041">
    <property type="entry name" value="Clathrin_app_Ig-like_sf"/>
</dbReference>
<dbReference type="Proteomes" id="UP001150569">
    <property type="component" value="Unassembled WGS sequence"/>
</dbReference>